<dbReference type="Proteomes" id="UP001209730">
    <property type="component" value="Unassembled WGS sequence"/>
</dbReference>
<reference evidence="1" key="1">
    <citation type="submission" date="2022-11" db="EMBL/GenBank/DDBJ databases">
        <title>Chitin-degrading and fungicidal potential of chitinolytic bacterial strains from marine environment of the Pacific Ocean regions.</title>
        <authorList>
            <person name="Pentekhina I."/>
            <person name="Nedashkovskaya O."/>
            <person name="Seitkalieva A."/>
            <person name="Podvolotskaya A."/>
            <person name="Tekutyeva L."/>
            <person name="Balabanova L."/>
        </authorList>
    </citation>
    <scope>NUCLEOTIDE SEQUENCE</scope>
    <source>
        <strain evidence="1">KMM 6838</strain>
    </source>
</reference>
<accession>A0AB35I2Y0</accession>
<organism evidence="1 2">
    <name type="scientific">Microbulbifer thermotolerans</name>
    <dbReference type="NCBI Taxonomy" id="252514"/>
    <lineage>
        <taxon>Bacteria</taxon>
        <taxon>Pseudomonadati</taxon>
        <taxon>Pseudomonadota</taxon>
        <taxon>Gammaproteobacteria</taxon>
        <taxon>Cellvibrionales</taxon>
        <taxon>Microbulbiferaceae</taxon>
        <taxon>Microbulbifer</taxon>
    </lineage>
</organism>
<sequence length="178" mass="19476">MSYTKRCIFVFPYVTSSKGSISLTSAGEAEVMVLPSGTPSPSTTTIHFEPLPRLVFPTSGPLFLLKQSFRQKTLPPSSAVTAGLTAVEIFSRLLAKLLALPNIATSSSMYWVRDTWMEDLSSELQSVEPKEFLQNRLDFLLALGLHLRALAEASMARSVSIVRPSTLNQTGSHFLLIA</sequence>
<protein>
    <submittedName>
        <fullName evidence="1">Uncharacterized protein</fullName>
    </submittedName>
</protein>
<evidence type="ECO:0000313" key="2">
    <source>
        <dbReference type="Proteomes" id="UP001209730"/>
    </source>
</evidence>
<comment type="caution">
    <text evidence="1">The sequence shown here is derived from an EMBL/GenBank/DDBJ whole genome shotgun (WGS) entry which is preliminary data.</text>
</comment>
<evidence type="ECO:0000313" key="1">
    <source>
        <dbReference type="EMBL" id="MCX2803419.1"/>
    </source>
</evidence>
<name>A0AB35I2Y0_MICTH</name>
<gene>
    <name evidence="1" type="ORF">OQJ68_16710</name>
</gene>
<proteinExistence type="predicted"/>
<dbReference type="AlphaFoldDB" id="A0AB35I2Y0"/>
<dbReference type="EMBL" id="JAPHQB010000085">
    <property type="protein sequence ID" value="MCX2803419.1"/>
    <property type="molecule type" value="Genomic_DNA"/>
</dbReference>